<accession>A0A1H1MIF5</accession>
<evidence type="ECO:0000256" key="6">
    <source>
        <dbReference type="ARBA" id="ARBA00023136"/>
    </source>
</evidence>
<dbReference type="EMBL" id="LT629732">
    <property type="protein sequence ID" value="SDR86563.1"/>
    <property type="molecule type" value="Genomic_DNA"/>
</dbReference>
<evidence type="ECO:0000256" key="5">
    <source>
        <dbReference type="ARBA" id="ARBA00022989"/>
    </source>
</evidence>
<keyword evidence="3" id="KW-1003">Cell membrane</keyword>
<keyword evidence="6 7" id="KW-0472">Membrane</keyword>
<proteinExistence type="predicted"/>
<keyword evidence="4 7" id="KW-0812">Transmembrane</keyword>
<feature type="transmembrane region" description="Helical" evidence="7">
    <location>
        <begin position="377"/>
        <end position="397"/>
    </location>
</feature>
<feature type="transmembrane region" description="Helical" evidence="7">
    <location>
        <begin position="225"/>
        <end position="249"/>
    </location>
</feature>
<keyword evidence="2" id="KW-0813">Transport</keyword>
<evidence type="ECO:0000313" key="9">
    <source>
        <dbReference type="Proteomes" id="UP000198983"/>
    </source>
</evidence>
<evidence type="ECO:0000313" key="8">
    <source>
        <dbReference type="EMBL" id="SDR86563.1"/>
    </source>
</evidence>
<dbReference type="GO" id="GO:0005886">
    <property type="term" value="C:plasma membrane"/>
    <property type="evidence" value="ECO:0007669"/>
    <property type="project" value="UniProtKB-SubCell"/>
</dbReference>
<protein>
    <submittedName>
        <fullName evidence="8">Predicted arabinose efflux permease, MFS family</fullName>
    </submittedName>
</protein>
<feature type="transmembrane region" description="Helical" evidence="7">
    <location>
        <begin position="290"/>
        <end position="313"/>
    </location>
</feature>
<dbReference type="PANTHER" id="PTHR23513">
    <property type="entry name" value="INTEGRAL MEMBRANE EFFLUX PROTEIN-RELATED"/>
    <property type="match status" value="1"/>
</dbReference>
<feature type="transmembrane region" description="Helical" evidence="7">
    <location>
        <begin position="168"/>
        <end position="191"/>
    </location>
</feature>
<dbReference type="CDD" id="cd06173">
    <property type="entry name" value="MFS_MefA_like"/>
    <property type="match status" value="1"/>
</dbReference>
<gene>
    <name evidence="8" type="ORF">SAMN04489717_0841</name>
</gene>
<dbReference type="AlphaFoldDB" id="A0A1H1MIF5"/>
<reference evidence="8 9" key="1">
    <citation type="submission" date="2016-10" db="EMBL/GenBank/DDBJ databases">
        <authorList>
            <person name="de Groot N.N."/>
        </authorList>
    </citation>
    <scope>NUCLEOTIDE SEQUENCE [LARGE SCALE GENOMIC DNA]</scope>
    <source>
        <strain evidence="8 9">DSM 22024</strain>
    </source>
</reference>
<dbReference type="Gene3D" id="1.20.1250.20">
    <property type="entry name" value="MFS general substrate transporter like domains"/>
    <property type="match status" value="1"/>
</dbReference>
<evidence type="ECO:0000256" key="3">
    <source>
        <dbReference type="ARBA" id="ARBA00022475"/>
    </source>
</evidence>
<organism evidence="8 9">
    <name type="scientific">Actinopolymorpha singaporensis</name>
    <dbReference type="NCBI Taxonomy" id="117157"/>
    <lineage>
        <taxon>Bacteria</taxon>
        <taxon>Bacillati</taxon>
        <taxon>Actinomycetota</taxon>
        <taxon>Actinomycetes</taxon>
        <taxon>Propionibacteriales</taxon>
        <taxon>Actinopolymorphaceae</taxon>
        <taxon>Actinopolymorpha</taxon>
    </lineage>
</organism>
<evidence type="ECO:0000256" key="2">
    <source>
        <dbReference type="ARBA" id="ARBA00022448"/>
    </source>
</evidence>
<keyword evidence="9" id="KW-1185">Reference proteome</keyword>
<evidence type="ECO:0000256" key="1">
    <source>
        <dbReference type="ARBA" id="ARBA00004429"/>
    </source>
</evidence>
<dbReference type="InterPro" id="IPR010290">
    <property type="entry name" value="TM_effector"/>
</dbReference>
<sequence length="426" mass="43599">MSFFDGFLDTRPLRSSPAFRRLWVGTTLSRLGGQLTMVAVLYQMWELTGSPAAVGLLGLVQAVPMVVFGLVGGSLADACDRRRLVLVTTAVQLVLAGLLAVQAFTELRSYAVLLVLVAAQSAGGALGAPARRTFVPRLLPTEQVTAGVALFHVSFQLAMLGGPALGGLVIAHAGVGVCYLVDAVAFLAALYGVRGLPAMRPVGTAARPGIRTVWEGWRFVASRPALGGAFLTDVFATVLAMPVALFPVVNSERFGGRPETLGLFFTAIAVGGVCAGAVSGRVTRSGRPGVVMLVTAGVWGVGLAGFGLAPYLWLGLGCLAVAGAADTFSVISRGSIVQLATPDSHRGRVSAVEHVIGASGPDVGNFRGGLVGDLTSATFALVVGGVMCVAGVAGVAATNRSLRTFTSTAEVPEVPDESDEGLRAAV</sequence>
<keyword evidence="5 7" id="KW-1133">Transmembrane helix</keyword>
<dbReference type="SUPFAM" id="SSF103473">
    <property type="entry name" value="MFS general substrate transporter"/>
    <property type="match status" value="1"/>
</dbReference>
<name>A0A1H1MIF5_9ACTN</name>
<evidence type="ECO:0000256" key="7">
    <source>
        <dbReference type="SAM" id="Phobius"/>
    </source>
</evidence>
<evidence type="ECO:0000256" key="4">
    <source>
        <dbReference type="ARBA" id="ARBA00022692"/>
    </source>
</evidence>
<feature type="transmembrane region" description="Helical" evidence="7">
    <location>
        <begin position="261"/>
        <end position="278"/>
    </location>
</feature>
<dbReference type="PANTHER" id="PTHR23513:SF9">
    <property type="entry name" value="ENTEROBACTIN EXPORTER ENTS"/>
    <property type="match status" value="1"/>
</dbReference>
<dbReference type="Pfam" id="PF05977">
    <property type="entry name" value="MFS_3"/>
    <property type="match status" value="1"/>
</dbReference>
<comment type="subcellular location">
    <subcellularLocation>
        <location evidence="1">Cell inner membrane</location>
        <topology evidence="1">Multi-pass membrane protein</topology>
    </subcellularLocation>
</comment>
<dbReference type="RefSeq" id="WP_092650706.1">
    <property type="nucleotide sequence ID" value="NZ_LT629732.1"/>
</dbReference>
<feature type="transmembrane region" description="Helical" evidence="7">
    <location>
        <begin position="84"/>
        <end position="104"/>
    </location>
</feature>
<dbReference type="STRING" id="117157.SAMN04489717_0841"/>
<dbReference type="InterPro" id="IPR036259">
    <property type="entry name" value="MFS_trans_sf"/>
</dbReference>
<dbReference type="OrthoDB" id="5494559at2"/>
<dbReference type="Proteomes" id="UP000198983">
    <property type="component" value="Chromosome I"/>
</dbReference>
<feature type="transmembrane region" description="Helical" evidence="7">
    <location>
        <begin position="51"/>
        <end position="72"/>
    </location>
</feature>